<dbReference type="EMBL" id="VLLG01000004">
    <property type="protein sequence ID" value="TWI86997.1"/>
    <property type="molecule type" value="Genomic_DNA"/>
</dbReference>
<protein>
    <recommendedName>
        <fullName evidence="8">Import component protein</fullName>
    </recommendedName>
</protein>
<keyword evidence="4 5" id="KW-0472">Membrane</keyword>
<evidence type="ECO:0000256" key="5">
    <source>
        <dbReference type="SAM" id="Phobius"/>
    </source>
</evidence>
<dbReference type="Proteomes" id="UP000316778">
    <property type="component" value="Unassembled WGS sequence"/>
</dbReference>
<dbReference type="Pfam" id="PF09685">
    <property type="entry name" value="MamF_MmsF"/>
    <property type="match status" value="1"/>
</dbReference>
<keyword evidence="7" id="KW-1185">Reference proteome</keyword>
<reference evidence="6 7" key="1">
    <citation type="journal article" date="2013" name="Stand. Genomic Sci.">
        <title>Genomic Encyclopedia of Type Strains, Phase I: The one thousand microbial genomes (KMG-I) project.</title>
        <authorList>
            <person name="Kyrpides N.C."/>
            <person name="Woyke T."/>
            <person name="Eisen J.A."/>
            <person name="Garrity G."/>
            <person name="Lilburn T.G."/>
            <person name="Beck B.J."/>
            <person name="Whitman W.B."/>
            <person name="Hugenholtz P."/>
            <person name="Klenk H.P."/>
        </authorList>
    </citation>
    <scope>NUCLEOTIDE SEQUENCE [LARGE SCALE GENOMIC DNA]</scope>
    <source>
        <strain evidence="6 7">DSM 13484</strain>
    </source>
</reference>
<dbReference type="AlphaFoldDB" id="A0A562T0D9"/>
<dbReference type="OrthoDB" id="6400719at2"/>
<dbReference type="RefSeq" id="WP_145717236.1">
    <property type="nucleotide sequence ID" value="NZ_BAAAFY010000004.1"/>
</dbReference>
<keyword evidence="2 5" id="KW-0812">Transmembrane</keyword>
<proteinExistence type="predicted"/>
<evidence type="ECO:0000256" key="3">
    <source>
        <dbReference type="ARBA" id="ARBA00022989"/>
    </source>
</evidence>
<feature type="transmembrane region" description="Helical" evidence="5">
    <location>
        <begin position="6"/>
        <end position="22"/>
    </location>
</feature>
<feature type="transmembrane region" description="Helical" evidence="5">
    <location>
        <begin position="42"/>
        <end position="62"/>
    </location>
</feature>
<evidence type="ECO:0000313" key="7">
    <source>
        <dbReference type="Proteomes" id="UP000316778"/>
    </source>
</evidence>
<evidence type="ECO:0008006" key="8">
    <source>
        <dbReference type="Google" id="ProtNLM"/>
    </source>
</evidence>
<evidence type="ECO:0000256" key="1">
    <source>
        <dbReference type="ARBA" id="ARBA00004141"/>
    </source>
</evidence>
<accession>A0A562T0D9</accession>
<keyword evidence="3 5" id="KW-1133">Transmembrane helix</keyword>
<feature type="transmembrane region" description="Helical" evidence="5">
    <location>
        <begin position="68"/>
        <end position="87"/>
    </location>
</feature>
<evidence type="ECO:0000256" key="4">
    <source>
        <dbReference type="ARBA" id="ARBA00023136"/>
    </source>
</evidence>
<name>A0A562T0D9_CHIJA</name>
<sequence>MNNKTLAIVAYITIIGWVIAYVQYRNNQEKTPLLRYHLEQALGVFIASIVLSIAIGIVTAVIPSLATVLSIAGLLPLILLILGIITASNEACKPVPVIGKLFENKFSFLH</sequence>
<comment type="caution">
    <text evidence="6">The sequence shown here is derived from an EMBL/GenBank/DDBJ whole genome shotgun (WGS) entry which is preliminary data.</text>
</comment>
<dbReference type="InterPro" id="IPR019109">
    <property type="entry name" value="MamF_MmsF"/>
</dbReference>
<comment type="subcellular location">
    <subcellularLocation>
        <location evidence="1">Membrane</location>
        <topology evidence="1">Multi-pass membrane protein</topology>
    </subcellularLocation>
</comment>
<evidence type="ECO:0000313" key="6">
    <source>
        <dbReference type="EMBL" id="TWI86997.1"/>
    </source>
</evidence>
<evidence type="ECO:0000256" key="2">
    <source>
        <dbReference type="ARBA" id="ARBA00022692"/>
    </source>
</evidence>
<organism evidence="6 7">
    <name type="scientific">Chitinophaga japonensis</name>
    <name type="common">Flexibacter japonensis</name>
    <dbReference type="NCBI Taxonomy" id="104662"/>
    <lineage>
        <taxon>Bacteria</taxon>
        <taxon>Pseudomonadati</taxon>
        <taxon>Bacteroidota</taxon>
        <taxon>Chitinophagia</taxon>
        <taxon>Chitinophagales</taxon>
        <taxon>Chitinophagaceae</taxon>
        <taxon>Chitinophaga</taxon>
    </lineage>
</organism>
<gene>
    <name evidence="6" type="ORF">LX66_4265</name>
</gene>